<comment type="PTM">
    <text evidence="8 10">One or more lysine residues are methylated.</text>
</comment>
<dbReference type="InterPro" id="IPR006519">
    <property type="entry name" value="Ribosomal_uL11_bac-typ"/>
</dbReference>
<evidence type="ECO:0000259" key="11">
    <source>
        <dbReference type="Pfam" id="PF00298"/>
    </source>
</evidence>
<feature type="domain" description="Large ribosomal subunit protein uL11 C-terminal" evidence="11">
    <location>
        <begin position="72"/>
        <end position="140"/>
    </location>
</feature>
<evidence type="ECO:0000256" key="6">
    <source>
        <dbReference type="ARBA" id="ARBA00023274"/>
    </source>
</evidence>
<feature type="domain" description="Large ribosomal subunit protein uL11 N-terminal" evidence="12">
    <location>
        <begin position="9"/>
        <end position="67"/>
    </location>
</feature>
<dbReference type="PROSITE" id="PS00359">
    <property type="entry name" value="RIBOSOMAL_L11"/>
    <property type="match status" value="1"/>
</dbReference>
<dbReference type="Pfam" id="PF00298">
    <property type="entry name" value="Ribosomal_L11"/>
    <property type="match status" value="1"/>
</dbReference>
<dbReference type="Gene3D" id="3.30.1550.10">
    <property type="entry name" value="Ribosomal protein L11/L12, N-terminal domain"/>
    <property type="match status" value="1"/>
</dbReference>
<dbReference type="Pfam" id="PF03946">
    <property type="entry name" value="Ribosomal_L11_N"/>
    <property type="match status" value="1"/>
</dbReference>
<name>A0A9X3EFV1_9GAMM</name>
<dbReference type="RefSeq" id="WP_283175052.1">
    <property type="nucleotide sequence ID" value="NZ_JAPNOA010000057.1"/>
</dbReference>
<evidence type="ECO:0000313" key="14">
    <source>
        <dbReference type="Proteomes" id="UP001150830"/>
    </source>
</evidence>
<dbReference type="EMBL" id="JAPNOA010000057">
    <property type="protein sequence ID" value="MCY0966843.1"/>
    <property type="molecule type" value="Genomic_DNA"/>
</dbReference>
<dbReference type="PANTHER" id="PTHR11661">
    <property type="entry name" value="60S RIBOSOMAL PROTEIN L12"/>
    <property type="match status" value="1"/>
</dbReference>
<keyword evidence="6 8" id="KW-0687">Ribonucleoprotein</keyword>
<dbReference type="Proteomes" id="UP001150830">
    <property type="component" value="Unassembled WGS sequence"/>
</dbReference>
<gene>
    <name evidence="8 13" type="primary">rplK</name>
    <name evidence="13" type="ORF">OUO13_16825</name>
</gene>
<dbReference type="InterPro" id="IPR020784">
    <property type="entry name" value="Ribosomal_uL11_N"/>
</dbReference>
<keyword evidence="4 8" id="KW-0694">RNA-binding</keyword>
<comment type="caution">
    <text evidence="13">The sequence shown here is derived from an EMBL/GenBank/DDBJ whole genome shotgun (WGS) entry which is preliminary data.</text>
</comment>
<dbReference type="FunFam" id="1.10.10.250:FF:000001">
    <property type="entry name" value="50S ribosomal protein L11"/>
    <property type="match status" value="1"/>
</dbReference>
<evidence type="ECO:0000256" key="9">
    <source>
        <dbReference type="RuleBase" id="RU003978"/>
    </source>
</evidence>
<evidence type="ECO:0000313" key="13">
    <source>
        <dbReference type="EMBL" id="MCY0966843.1"/>
    </source>
</evidence>
<dbReference type="InterPro" id="IPR020785">
    <property type="entry name" value="Ribosomal_uL11_CS"/>
</dbReference>
<dbReference type="SUPFAM" id="SSF54747">
    <property type="entry name" value="Ribosomal L11/L12e N-terminal domain"/>
    <property type="match status" value="1"/>
</dbReference>
<protein>
    <recommendedName>
        <fullName evidence="8">Large ribosomal subunit protein uL11</fullName>
    </recommendedName>
</protein>
<dbReference type="GO" id="GO:0006412">
    <property type="term" value="P:translation"/>
    <property type="evidence" value="ECO:0007669"/>
    <property type="project" value="UniProtKB-UniRule"/>
</dbReference>
<evidence type="ECO:0000256" key="4">
    <source>
        <dbReference type="ARBA" id="ARBA00022884"/>
    </source>
</evidence>
<dbReference type="SMART" id="SM00649">
    <property type="entry name" value="RL11"/>
    <property type="match status" value="1"/>
</dbReference>
<dbReference type="NCBIfam" id="TIGR01632">
    <property type="entry name" value="L11_bact"/>
    <property type="match status" value="1"/>
</dbReference>
<evidence type="ECO:0000256" key="8">
    <source>
        <dbReference type="HAMAP-Rule" id="MF_00736"/>
    </source>
</evidence>
<comment type="function">
    <text evidence="8 10">Forms part of the ribosomal stalk which helps the ribosome interact with GTP-bound translation factors.</text>
</comment>
<keyword evidence="14" id="KW-1185">Reference proteome</keyword>
<dbReference type="Gene3D" id="1.10.10.250">
    <property type="entry name" value="Ribosomal protein L11, C-terminal domain"/>
    <property type="match status" value="1"/>
</dbReference>
<evidence type="ECO:0000256" key="2">
    <source>
        <dbReference type="ARBA" id="ARBA00022481"/>
    </source>
</evidence>
<comment type="similarity">
    <text evidence="1 8 9">Belongs to the universal ribosomal protein uL11 family.</text>
</comment>
<dbReference type="InterPro" id="IPR036796">
    <property type="entry name" value="Ribosomal_uL11_N_sf"/>
</dbReference>
<organism evidence="13 14">
    <name type="scientific">Parathalassolituus penaei</name>
    <dbReference type="NCBI Taxonomy" id="2997323"/>
    <lineage>
        <taxon>Bacteria</taxon>
        <taxon>Pseudomonadati</taxon>
        <taxon>Pseudomonadota</taxon>
        <taxon>Gammaproteobacteria</taxon>
        <taxon>Oceanospirillales</taxon>
        <taxon>Oceanospirillaceae</taxon>
        <taxon>Parathalassolituus</taxon>
    </lineage>
</organism>
<keyword evidence="2 8" id="KW-0488">Methylation</keyword>
<reference evidence="13" key="1">
    <citation type="submission" date="2022-11" db="EMBL/GenBank/DDBJ databases">
        <title>Parathalassolutuus dongxingensis gen. nov., sp. nov., a novel member of family Oceanospirillaceae isolated from a coastal shrimp pond in Guangxi, China.</title>
        <authorList>
            <person name="Chen H."/>
        </authorList>
    </citation>
    <scope>NUCLEOTIDE SEQUENCE</scope>
    <source>
        <strain evidence="13">G-43</strain>
    </source>
</reference>
<dbReference type="AlphaFoldDB" id="A0A9X3EFV1"/>
<evidence type="ECO:0000256" key="7">
    <source>
        <dbReference type="ARBA" id="ARBA00062905"/>
    </source>
</evidence>
<evidence type="ECO:0000259" key="12">
    <source>
        <dbReference type="Pfam" id="PF03946"/>
    </source>
</evidence>
<evidence type="ECO:0000256" key="5">
    <source>
        <dbReference type="ARBA" id="ARBA00022980"/>
    </source>
</evidence>
<comment type="subunit">
    <text evidence="8">Part of the ribosomal stalk of the 50S ribosomal subunit. Interacts with L10 and the large rRNA to form the base of the stalk. L10 forms an elongated spine to which L12 dimers bind in a sequential fashion forming a multimeric L10(L12)X complex.</text>
</comment>
<keyword evidence="5 8" id="KW-0689">Ribosomal protein</keyword>
<sequence>MAKKIEAYIKLQVAAGKANPSPPIGPALGQKGLNIMEFCKAFNAQTQGMEVGMPIPVVITAYSDRSFTFEMKTPPASYLLKKAAGITSGSSRPNTQKVGTVNRAQLEEIAKVKMKDLTAADMDAAVRSIAGSARSMGLNVEGVE</sequence>
<dbReference type="InterPro" id="IPR000911">
    <property type="entry name" value="Ribosomal_uL11"/>
</dbReference>
<dbReference type="PANTHER" id="PTHR11661:SF1">
    <property type="entry name" value="LARGE RIBOSOMAL SUBUNIT PROTEIN UL11M"/>
    <property type="match status" value="1"/>
</dbReference>
<dbReference type="FunFam" id="3.30.1550.10:FF:000001">
    <property type="entry name" value="50S ribosomal protein L11"/>
    <property type="match status" value="1"/>
</dbReference>
<dbReference type="InterPro" id="IPR036769">
    <property type="entry name" value="Ribosomal_uL11_C_sf"/>
</dbReference>
<proteinExistence type="inferred from homology"/>
<dbReference type="SUPFAM" id="SSF46906">
    <property type="entry name" value="Ribosomal protein L11, C-terminal domain"/>
    <property type="match status" value="1"/>
</dbReference>
<dbReference type="InterPro" id="IPR020783">
    <property type="entry name" value="Ribosomal_uL11_C"/>
</dbReference>
<accession>A0A9X3EFV1</accession>
<evidence type="ECO:0000256" key="10">
    <source>
        <dbReference type="RuleBase" id="RU003979"/>
    </source>
</evidence>
<dbReference type="HAMAP" id="MF_00736">
    <property type="entry name" value="Ribosomal_uL11"/>
    <property type="match status" value="1"/>
</dbReference>
<comment type="subunit">
    <text evidence="7">Part of the ribosomal stalk of the 50S ribosomal subunit. Interacts with L10 and the large rRNA to form the base of the stalk. L10 forms an elongated spine to which 2 L12 dimers bind in a sequential fashion forming a pentameric L10(L12)2(L12)2 complex.</text>
</comment>
<evidence type="ECO:0000256" key="3">
    <source>
        <dbReference type="ARBA" id="ARBA00022730"/>
    </source>
</evidence>
<evidence type="ECO:0000256" key="1">
    <source>
        <dbReference type="ARBA" id="ARBA00010537"/>
    </source>
</evidence>
<dbReference type="CDD" id="cd00349">
    <property type="entry name" value="Ribosomal_L11"/>
    <property type="match status" value="1"/>
</dbReference>
<dbReference type="GO" id="GO:0003735">
    <property type="term" value="F:structural constituent of ribosome"/>
    <property type="evidence" value="ECO:0007669"/>
    <property type="project" value="InterPro"/>
</dbReference>
<dbReference type="GO" id="GO:0022625">
    <property type="term" value="C:cytosolic large ribosomal subunit"/>
    <property type="evidence" value="ECO:0007669"/>
    <property type="project" value="TreeGrafter"/>
</dbReference>
<keyword evidence="3 8" id="KW-0699">rRNA-binding</keyword>
<dbReference type="GO" id="GO:0070180">
    <property type="term" value="F:large ribosomal subunit rRNA binding"/>
    <property type="evidence" value="ECO:0007669"/>
    <property type="project" value="UniProtKB-UniRule"/>
</dbReference>